<name>A0A3L7K291_9BACI</name>
<dbReference type="RefSeq" id="WP_121679126.1">
    <property type="nucleotide sequence ID" value="NZ_RCVZ01000002.1"/>
</dbReference>
<dbReference type="PIRSF" id="PIRSF012526">
    <property type="entry name" value="CYTH_UCP012526"/>
    <property type="match status" value="1"/>
</dbReference>
<keyword evidence="3" id="KW-1185">Reference proteome</keyword>
<dbReference type="SMART" id="SM01118">
    <property type="entry name" value="CYTH"/>
    <property type="match status" value="1"/>
</dbReference>
<proteinExistence type="predicted"/>
<dbReference type="PROSITE" id="PS51707">
    <property type="entry name" value="CYTH"/>
    <property type="match status" value="1"/>
</dbReference>
<dbReference type="Proteomes" id="UP000276770">
    <property type="component" value="Unassembled WGS sequence"/>
</dbReference>
<dbReference type="InterPro" id="IPR033469">
    <property type="entry name" value="CYTH-like_dom_sf"/>
</dbReference>
<reference evidence="2 3" key="1">
    <citation type="submission" date="2018-10" db="EMBL/GenBank/DDBJ databases">
        <title>Falsibacillus sp. genome draft.</title>
        <authorList>
            <person name="Shi S."/>
        </authorList>
    </citation>
    <scope>NUCLEOTIDE SEQUENCE [LARGE SCALE GENOMIC DNA]</scope>
    <source>
        <strain evidence="2 3">GY 10110</strain>
    </source>
</reference>
<dbReference type="Gene3D" id="2.40.320.10">
    <property type="entry name" value="Hypothetical Protein Pfu-838710-001"/>
    <property type="match status" value="1"/>
</dbReference>
<protein>
    <submittedName>
        <fullName evidence="2">CYTH domain-containing protein</fullName>
    </submittedName>
</protein>
<dbReference type="EMBL" id="RCVZ01000002">
    <property type="protein sequence ID" value="RLQ97176.1"/>
    <property type="molecule type" value="Genomic_DNA"/>
</dbReference>
<dbReference type="OrthoDB" id="384378at2"/>
<gene>
    <name evidence="2" type="ORF">D9X91_03215</name>
</gene>
<dbReference type="CDD" id="cd07762">
    <property type="entry name" value="CYTH-like_Pase_1"/>
    <property type="match status" value="1"/>
</dbReference>
<evidence type="ECO:0000313" key="2">
    <source>
        <dbReference type="EMBL" id="RLQ97176.1"/>
    </source>
</evidence>
<dbReference type="SUPFAM" id="SSF55154">
    <property type="entry name" value="CYTH-like phosphatases"/>
    <property type="match status" value="1"/>
</dbReference>
<dbReference type="Pfam" id="PF01928">
    <property type="entry name" value="CYTH"/>
    <property type="match status" value="1"/>
</dbReference>
<dbReference type="InterPro" id="IPR023577">
    <property type="entry name" value="CYTH_domain"/>
</dbReference>
<evidence type="ECO:0000313" key="3">
    <source>
        <dbReference type="Proteomes" id="UP000276770"/>
    </source>
</evidence>
<comment type="caution">
    <text evidence="2">The sequence shown here is derived from an EMBL/GenBank/DDBJ whole genome shotgun (WGS) entry which is preliminary data.</text>
</comment>
<evidence type="ECO:0000259" key="1">
    <source>
        <dbReference type="PROSITE" id="PS51707"/>
    </source>
</evidence>
<dbReference type="InterPro" id="IPR009195">
    <property type="entry name" value="Uncharacterised_YjbK"/>
</dbReference>
<accession>A0A3L7K291</accession>
<feature type="domain" description="CYTH" evidence="1">
    <location>
        <begin position="4"/>
        <end position="192"/>
    </location>
</feature>
<sequence length="196" mass="23128">MSKEIEIEFKNMLTKDEFDKINNALSLTSDDFFQQENHYFDTDDFYLKENKSALRIRVKNGKYVLTLKEPAEVGLLETHQLLNAVQVDQVIHDLNFPRGEVTNRLHEMGTDIERLQLVGSLKTNRAELPFRGGLLVMDHSSYLNKEDFELEYEVSDFQNGEEIFLEFLSDLKIPRRNTENKIQRFYKEKMRLSNNL</sequence>
<organism evidence="2 3">
    <name type="scientific">Falsibacillus albus</name>
    <dbReference type="NCBI Taxonomy" id="2478915"/>
    <lineage>
        <taxon>Bacteria</taxon>
        <taxon>Bacillati</taxon>
        <taxon>Bacillota</taxon>
        <taxon>Bacilli</taxon>
        <taxon>Bacillales</taxon>
        <taxon>Bacillaceae</taxon>
        <taxon>Falsibacillus</taxon>
    </lineage>
</organism>
<dbReference type="AlphaFoldDB" id="A0A3L7K291"/>